<evidence type="ECO:0000256" key="2">
    <source>
        <dbReference type="ARBA" id="ARBA00023002"/>
    </source>
</evidence>
<dbReference type="Gene3D" id="3.40.50.720">
    <property type="entry name" value="NAD(P)-binding Rossmann-like Domain"/>
    <property type="match status" value="1"/>
</dbReference>
<evidence type="ECO:0000256" key="1">
    <source>
        <dbReference type="ARBA" id="ARBA00010928"/>
    </source>
</evidence>
<dbReference type="InterPro" id="IPR004104">
    <property type="entry name" value="Gfo/Idh/MocA-like_OxRdtase_C"/>
</dbReference>
<dbReference type="GO" id="GO:0016491">
    <property type="term" value="F:oxidoreductase activity"/>
    <property type="evidence" value="ECO:0007669"/>
    <property type="project" value="UniProtKB-KW"/>
</dbReference>
<gene>
    <name evidence="6" type="ORF">HNR21_004547</name>
</gene>
<keyword evidence="7" id="KW-1185">Reference proteome</keyword>
<evidence type="ECO:0000259" key="5">
    <source>
        <dbReference type="Pfam" id="PF02894"/>
    </source>
</evidence>
<comment type="similarity">
    <text evidence="1">Belongs to the Gfo/Idh/MocA family.</text>
</comment>
<dbReference type="SUPFAM" id="SSF51735">
    <property type="entry name" value="NAD(P)-binding Rossmann-fold domains"/>
    <property type="match status" value="1"/>
</dbReference>
<accession>A0A7W3N170</accession>
<feature type="region of interest" description="Disordered" evidence="3">
    <location>
        <begin position="280"/>
        <end position="300"/>
    </location>
</feature>
<dbReference type="EMBL" id="JACJII010000001">
    <property type="protein sequence ID" value="MBA9005665.1"/>
    <property type="molecule type" value="Genomic_DNA"/>
</dbReference>
<name>A0A7W3N170_9ACTN</name>
<evidence type="ECO:0000313" key="7">
    <source>
        <dbReference type="Proteomes" id="UP000539313"/>
    </source>
</evidence>
<dbReference type="PANTHER" id="PTHR43708">
    <property type="entry name" value="CONSERVED EXPRESSED OXIDOREDUCTASE (EUROFUNG)"/>
    <property type="match status" value="1"/>
</dbReference>
<dbReference type="PANTHER" id="PTHR43708:SF5">
    <property type="entry name" value="CONSERVED EXPRESSED OXIDOREDUCTASE (EUROFUNG)-RELATED"/>
    <property type="match status" value="1"/>
</dbReference>
<evidence type="ECO:0000259" key="4">
    <source>
        <dbReference type="Pfam" id="PF01408"/>
    </source>
</evidence>
<evidence type="ECO:0000256" key="3">
    <source>
        <dbReference type="SAM" id="MobiDB-lite"/>
    </source>
</evidence>
<evidence type="ECO:0000313" key="6">
    <source>
        <dbReference type="EMBL" id="MBA9005665.1"/>
    </source>
</evidence>
<reference evidence="6 7" key="1">
    <citation type="submission" date="2020-08" db="EMBL/GenBank/DDBJ databases">
        <title>Sequencing the genomes of 1000 actinobacteria strains.</title>
        <authorList>
            <person name="Klenk H.-P."/>
        </authorList>
    </citation>
    <scope>NUCLEOTIDE SEQUENCE [LARGE SCALE GENOMIC DNA]</scope>
    <source>
        <strain evidence="6 7">DSM 45823</strain>
    </source>
</reference>
<dbReference type="Proteomes" id="UP000539313">
    <property type="component" value="Unassembled WGS sequence"/>
</dbReference>
<dbReference type="InterPro" id="IPR051317">
    <property type="entry name" value="Gfo/Idh/MocA_oxidoreduct"/>
</dbReference>
<dbReference type="InterPro" id="IPR036291">
    <property type="entry name" value="NAD(P)-bd_dom_sf"/>
</dbReference>
<dbReference type="Pfam" id="PF01408">
    <property type="entry name" value="GFO_IDH_MocA"/>
    <property type="match status" value="1"/>
</dbReference>
<keyword evidence="2" id="KW-0560">Oxidoreductase</keyword>
<dbReference type="GO" id="GO:0000166">
    <property type="term" value="F:nucleotide binding"/>
    <property type="evidence" value="ECO:0007669"/>
    <property type="project" value="InterPro"/>
</dbReference>
<feature type="domain" description="Gfo/Idh/MocA-like oxidoreductase C-terminal" evidence="5">
    <location>
        <begin position="136"/>
        <end position="342"/>
    </location>
</feature>
<feature type="domain" description="Gfo/Idh/MocA-like oxidoreductase N-terminal" evidence="4">
    <location>
        <begin position="3"/>
        <end position="120"/>
    </location>
</feature>
<sequence length="351" mass="37899">MALRVALIGYGTGGAFFHAPLIEAVPDLTLAAVVTGNPERQQAARTRHPDTTIIPTPDRLWDDADAYDLAVITAPNRHHLPLARAALDAGLPVVIDKPVAVTADQARGIADLAAERGLAAIPYHNRRWDGDFRTLRRLIADGALGHVQRLESRFERWRPTVKPGWKESADPADAGSILYDLGSHLIDQAIALFGRPTRVYAELDIRRPGALTHDDAFVALHHPGGTRTHLWMSATAADLGPRFRALGDRASYVTHGMDGQEDALRAGRTPLDENWGLTPPSQYGHLGTPGDTRPVPTEPGGYQDFYIATAQALRGEAPPPVTMADAITGLEVIEAAFRSADSVDLVDLEGE</sequence>
<dbReference type="SUPFAM" id="SSF55347">
    <property type="entry name" value="Glyceraldehyde-3-phosphate dehydrogenase-like, C-terminal domain"/>
    <property type="match status" value="1"/>
</dbReference>
<dbReference type="Gene3D" id="3.30.360.10">
    <property type="entry name" value="Dihydrodipicolinate Reductase, domain 2"/>
    <property type="match status" value="1"/>
</dbReference>
<dbReference type="InterPro" id="IPR000683">
    <property type="entry name" value="Gfo/Idh/MocA-like_OxRdtase_N"/>
</dbReference>
<proteinExistence type="inferred from homology"/>
<organism evidence="6 7">
    <name type="scientific">Thermomonospora cellulosilytica</name>
    <dbReference type="NCBI Taxonomy" id="1411118"/>
    <lineage>
        <taxon>Bacteria</taxon>
        <taxon>Bacillati</taxon>
        <taxon>Actinomycetota</taxon>
        <taxon>Actinomycetes</taxon>
        <taxon>Streptosporangiales</taxon>
        <taxon>Thermomonosporaceae</taxon>
        <taxon>Thermomonospora</taxon>
    </lineage>
</organism>
<dbReference type="RefSeq" id="WP_182706773.1">
    <property type="nucleotide sequence ID" value="NZ_JACJII010000001.1"/>
</dbReference>
<comment type="caution">
    <text evidence="6">The sequence shown here is derived from an EMBL/GenBank/DDBJ whole genome shotgun (WGS) entry which is preliminary data.</text>
</comment>
<protein>
    <submittedName>
        <fullName evidence="6">Putative dehydrogenase</fullName>
    </submittedName>
</protein>
<dbReference type="AlphaFoldDB" id="A0A7W3N170"/>
<dbReference type="Pfam" id="PF02894">
    <property type="entry name" value="GFO_IDH_MocA_C"/>
    <property type="match status" value="1"/>
</dbReference>